<dbReference type="Gene3D" id="3.40.50.150">
    <property type="entry name" value="Vaccinia Virus protein VP39"/>
    <property type="match status" value="1"/>
</dbReference>
<dbReference type="Proteomes" id="UP000515317">
    <property type="component" value="Chromosome"/>
</dbReference>
<name>A0A6S6QSY5_9HYPH</name>
<keyword evidence="2" id="KW-1185">Reference proteome</keyword>
<evidence type="ECO:0008006" key="3">
    <source>
        <dbReference type="Google" id="ProtNLM"/>
    </source>
</evidence>
<dbReference type="CDD" id="cd02440">
    <property type="entry name" value="AdoMet_MTases"/>
    <property type="match status" value="1"/>
</dbReference>
<dbReference type="SUPFAM" id="SSF53335">
    <property type="entry name" value="S-adenosyl-L-methionine-dependent methyltransferases"/>
    <property type="match status" value="1"/>
</dbReference>
<protein>
    <recommendedName>
        <fullName evidence="3">Class I SAM-dependent methyltransferase</fullName>
    </recommendedName>
</protein>
<reference evidence="1 2" key="1">
    <citation type="submission" date="2020-08" db="EMBL/GenBank/DDBJ databases">
        <title>Genome sequence of Rhizobiales bacterium strain IZ6.</title>
        <authorList>
            <person name="Nakai R."/>
            <person name="Naganuma T."/>
        </authorList>
    </citation>
    <scope>NUCLEOTIDE SEQUENCE [LARGE SCALE GENOMIC DNA]</scope>
    <source>
        <strain evidence="1 2">IZ6</strain>
    </source>
</reference>
<dbReference type="Pfam" id="PF13578">
    <property type="entry name" value="Methyltransf_24"/>
    <property type="match status" value="1"/>
</dbReference>
<proteinExistence type="predicted"/>
<dbReference type="AlphaFoldDB" id="A0A6S6QSY5"/>
<dbReference type="InterPro" id="IPR029063">
    <property type="entry name" value="SAM-dependent_MTases_sf"/>
</dbReference>
<gene>
    <name evidence="1" type="ORF">IZ6_11070</name>
</gene>
<sequence length="220" mass="25048">MGLRSSLGLRKRREELQAPTEWQPAKFEGTRPPNVASVLGGSFERRIDIAKLIRPGWVGIELGVARGEFSEALLANAPLKKLWSVDMWAGDRGHDLWEYLGARLRLLKFGGRSIVLKLRFDEALPRFPDNFFDFIYVDGYAHTGEDEGRTLRDWWPKLKAGGLFAGDDYSPRWPKVMQEVDVFAAEHDLSLMLIEPQSRANSMSKSPSWLAFKSRQDKTP</sequence>
<evidence type="ECO:0000313" key="2">
    <source>
        <dbReference type="Proteomes" id="UP000515317"/>
    </source>
</evidence>
<organism evidence="1 2">
    <name type="scientific">Terrihabitans soli</name>
    <dbReference type="NCBI Taxonomy" id="708113"/>
    <lineage>
        <taxon>Bacteria</taxon>
        <taxon>Pseudomonadati</taxon>
        <taxon>Pseudomonadota</taxon>
        <taxon>Alphaproteobacteria</taxon>
        <taxon>Hyphomicrobiales</taxon>
        <taxon>Terrihabitans</taxon>
    </lineage>
</organism>
<dbReference type="EMBL" id="AP023361">
    <property type="protein sequence ID" value="BCJ90372.1"/>
    <property type="molecule type" value="Genomic_DNA"/>
</dbReference>
<dbReference type="RefSeq" id="WP_222877004.1">
    <property type="nucleotide sequence ID" value="NZ_AP023361.1"/>
</dbReference>
<dbReference type="KEGG" id="tso:IZ6_11070"/>
<evidence type="ECO:0000313" key="1">
    <source>
        <dbReference type="EMBL" id="BCJ90372.1"/>
    </source>
</evidence>
<accession>A0A6S6QSY5</accession>